<name>A0A0C1C650_9BACT</name>
<evidence type="ECO:0000313" key="9">
    <source>
        <dbReference type="EMBL" id="KIA76600.1"/>
    </source>
</evidence>
<comment type="caution">
    <text evidence="9">The sequence shown here is derived from an EMBL/GenBank/DDBJ whole genome shotgun (WGS) entry which is preliminary data.</text>
</comment>
<dbReference type="InterPro" id="IPR013766">
    <property type="entry name" value="Thioredoxin_domain"/>
</dbReference>
<dbReference type="CDD" id="cd02953">
    <property type="entry name" value="DsbDgamma"/>
    <property type="match status" value="1"/>
</dbReference>
<dbReference type="Gene3D" id="3.40.30.10">
    <property type="entry name" value="Glutaredoxin"/>
    <property type="match status" value="1"/>
</dbReference>
<feature type="transmembrane region" description="Helical" evidence="7">
    <location>
        <begin position="325"/>
        <end position="351"/>
    </location>
</feature>
<dbReference type="PROSITE" id="PS51352">
    <property type="entry name" value="THIOREDOXIN_2"/>
    <property type="match status" value="1"/>
</dbReference>
<dbReference type="InterPro" id="IPR028250">
    <property type="entry name" value="DsbDN"/>
</dbReference>
<dbReference type="GO" id="GO:0017004">
    <property type="term" value="P:cytochrome complex assembly"/>
    <property type="evidence" value="ECO:0007669"/>
    <property type="project" value="UniProtKB-KW"/>
</dbReference>
<evidence type="ECO:0000256" key="1">
    <source>
        <dbReference type="ARBA" id="ARBA00004651"/>
    </source>
</evidence>
<evidence type="ECO:0000256" key="4">
    <source>
        <dbReference type="ARBA" id="ARBA00022748"/>
    </source>
</evidence>
<keyword evidence="4" id="KW-0201">Cytochrome c-type biogenesis</keyword>
<dbReference type="GO" id="GO:0015035">
    <property type="term" value="F:protein-disulfide reductase activity"/>
    <property type="evidence" value="ECO:0007669"/>
    <property type="project" value="TreeGrafter"/>
</dbReference>
<keyword evidence="5 7" id="KW-1133">Transmembrane helix</keyword>
<evidence type="ECO:0000256" key="5">
    <source>
        <dbReference type="ARBA" id="ARBA00022989"/>
    </source>
</evidence>
<comment type="subcellular location">
    <subcellularLocation>
        <location evidence="1">Cell membrane</location>
        <topology evidence="1">Multi-pass membrane protein</topology>
    </subcellularLocation>
</comment>
<dbReference type="PATRIC" id="fig|83552.4.peg.2246"/>
<dbReference type="GO" id="GO:0045454">
    <property type="term" value="P:cell redox homeostasis"/>
    <property type="evidence" value="ECO:0007669"/>
    <property type="project" value="TreeGrafter"/>
</dbReference>
<evidence type="ECO:0000256" key="6">
    <source>
        <dbReference type="ARBA" id="ARBA00023136"/>
    </source>
</evidence>
<protein>
    <recommendedName>
        <fullName evidence="8">Thioredoxin domain-containing protein</fullName>
    </recommendedName>
</protein>
<dbReference type="EMBL" id="JSAM01000111">
    <property type="protein sequence ID" value="KIA76600.1"/>
    <property type="molecule type" value="Genomic_DNA"/>
</dbReference>
<sequence>MLNSTFVNRIKDKGRILFLLCLFFMIPGFSLYSDAVPESSPVKIELIYDQSSLQADVPFWVGIRLQHQEGCHSYWKNPGDAGFATHIDWNLPQNIQAGEIEWPIPQKFSSNSTVGMGYEGDILLLTKMTPTKEFAGGNVEVKAVIHWLVCSDANCMPGETEVTLTLPVHPNSQSNMWKEMVSSAVEKLPTNHEKIRAVRKDGLIVIHLSGVDQIASPTSAFFPETAELVDLKKEPIATSTSNSAGEYLITMAEGSSASDRLKGVLLLHNVSESEPIALNIDLPIHGDEKALIGFVDPQDLKKAVVLGNQSNDEIASTGSEFEGGLGLALLFAFVGGMILNLMPCVLPVISFKVLSFVKMSGQNRLLVLKHGMMFTLGVLVSFWALAIAMLVLQVYGKSVGWGFQLQEPIFVVILATGLMIFALSLFGIFEFGTFFASLAGQAQANPGTKKEGLSGSFFSGVLATAVATPCTGPFLGSAIGFAVTLPPVYALLVFTCLGLGMAFPYLLLSFFPSLLAFLPKPGNWMVTFKELMGFMMMATVLWLLWVYSAQTSSMALLMVLFAFLLITLGFWAYGRWGTLINSKRTRFLSGAFALTCLMVGCYTVYLSASLPPETSIASYEKGEWEPFSAERVAELQKQGVPVFIDFTAKWCLICQTNHLVLSMEKVENKFQELGVVKMKADWTSNDEEITKVLRQFGRNGVPLYLLYGASEGSPTILPQVLTPDVVIEHLSAVEGDLKKIASSEGDSLESNH</sequence>
<feature type="transmembrane region" description="Helical" evidence="7">
    <location>
        <begin position="585"/>
        <end position="605"/>
    </location>
</feature>
<dbReference type="InterPro" id="IPR036249">
    <property type="entry name" value="Thioredoxin-like_sf"/>
</dbReference>
<accession>A0A0C1C650</accession>
<organism evidence="9 10">
    <name type="scientific">Parachlamydia acanthamoebae</name>
    <dbReference type="NCBI Taxonomy" id="83552"/>
    <lineage>
        <taxon>Bacteria</taxon>
        <taxon>Pseudomonadati</taxon>
        <taxon>Chlamydiota</taxon>
        <taxon>Chlamydiia</taxon>
        <taxon>Parachlamydiales</taxon>
        <taxon>Parachlamydiaceae</taxon>
        <taxon>Parachlamydia</taxon>
    </lineage>
</organism>
<dbReference type="Pfam" id="PF02683">
    <property type="entry name" value="DsbD_TM"/>
    <property type="match status" value="1"/>
</dbReference>
<evidence type="ECO:0000256" key="7">
    <source>
        <dbReference type="SAM" id="Phobius"/>
    </source>
</evidence>
<dbReference type="GO" id="GO:0005886">
    <property type="term" value="C:plasma membrane"/>
    <property type="evidence" value="ECO:0007669"/>
    <property type="project" value="UniProtKB-SubCell"/>
</dbReference>
<keyword evidence="6 7" id="KW-0472">Membrane</keyword>
<evidence type="ECO:0000256" key="3">
    <source>
        <dbReference type="ARBA" id="ARBA00022692"/>
    </source>
</evidence>
<feature type="domain" description="Thioredoxin" evidence="8">
    <location>
        <begin position="604"/>
        <end position="735"/>
    </location>
</feature>
<reference evidence="9 10" key="1">
    <citation type="journal article" date="2014" name="Mol. Biol. Evol.">
        <title>Massive expansion of Ubiquitination-related gene families within the Chlamydiae.</title>
        <authorList>
            <person name="Domman D."/>
            <person name="Collingro A."/>
            <person name="Lagkouvardos I."/>
            <person name="Gehre L."/>
            <person name="Weinmaier T."/>
            <person name="Rattei T."/>
            <person name="Subtil A."/>
            <person name="Horn M."/>
        </authorList>
    </citation>
    <scope>NUCLEOTIDE SEQUENCE [LARGE SCALE GENOMIC DNA]</scope>
    <source>
        <strain evidence="9 10">OEW1</strain>
    </source>
</reference>
<gene>
    <name evidence="9" type="ORF">DB43_AA00250</name>
</gene>
<dbReference type="AlphaFoldDB" id="A0A0C1C650"/>
<dbReference type="InterPro" id="IPR035671">
    <property type="entry name" value="DsbD_gamma"/>
</dbReference>
<keyword evidence="2" id="KW-1003">Cell membrane</keyword>
<feature type="transmembrane region" description="Helical" evidence="7">
    <location>
        <begin position="457"/>
        <end position="483"/>
    </location>
</feature>
<dbReference type="Pfam" id="PF11412">
    <property type="entry name" value="DsbD_N"/>
    <property type="match status" value="1"/>
</dbReference>
<dbReference type="PANTHER" id="PTHR32234:SF3">
    <property type="entry name" value="SUPPRESSION OF COPPER SENSITIVITY PROTEIN"/>
    <property type="match status" value="1"/>
</dbReference>
<evidence type="ECO:0000256" key="2">
    <source>
        <dbReference type="ARBA" id="ARBA00022475"/>
    </source>
</evidence>
<feature type="transmembrane region" description="Helical" evidence="7">
    <location>
        <begin position="530"/>
        <end position="548"/>
    </location>
</feature>
<evidence type="ECO:0000313" key="10">
    <source>
        <dbReference type="Proteomes" id="UP000031307"/>
    </source>
</evidence>
<dbReference type="Pfam" id="PF13899">
    <property type="entry name" value="Thioredoxin_7"/>
    <property type="match status" value="1"/>
</dbReference>
<feature type="transmembrane region" description="Helical" evidence="7">
    <location>
        <begin position="408"/>
        <end position="436"/>
    </location>
</feature>
<feature type="transmembrane region" description="Helical" evidence="7">
    <location>
        <begin position="489"/>
        <end position="518"/>
    </location>
</feature>
<dbReference type="Proteomes" id="UP000031307">
    <property type="component" value="Unassembled WGS sequence"/>
</dbReference>
<feature type="transmembrane region" description="Helical" evidence="7">
    <location>
        <begin position="554"/>
        <end position="573"/>
    </location>
</feature>
<proteinExistence type="predicted"/>
<dbReference type="SUPFAM" id="SSF52833">
    <property type="entry name" value="Thioredoxin-like"/>
    <property type="match status" value="1"/>
</dbReference>
<dbReference type="InterPro" id="IPR003834">
    <property type="entry name" value="Cyt_c_assmbl_TM_dom"/>
</dbReference>
<dbReference type="PANTHER" id="PTHR32234">
    <property type="entry name" value="THIOL:DISULFIDE INTERCHANGE PROTEIN DSBD"/>
    <property type="match status" value="1"/>
</dbReference>
<feature type="transmembrane region" description="Helical" evidence="7">
    <location>
        <begin position="372"/>
        <end position="396"/>
    </location>
</feature>
<evidence type="ECO:0000259" key="8">
    <source>
        <dbReference type="PROSITE" id="PS51352"/>
    </source>
</evidence>
<keyword evidence="3 7" id="KW-0812">Transmembrane</keyword>